<protein>
    <recommendedName>
        <fullName evidence="10">Tripartite ATP-independent periplasmic transporters DctQ component domain-containing protein</fullName>
    </recommendedName>
</protein>
<feature type="transmembrane region" description="Helical" evidence="9">
    <location>
        <begin position="12"/>
        <end position="33"/>
    </location>
</feature>
<evidence type="ECO:0000256" key="4">
    <source>
        <dbReference type="ARBA" id="ARBA00022519"/>
    </source>
</evidence>
<dbReference type="RefSeq" id="WP_002583908.1">
    <property type="nucleotide sequence ID" value="NZ_KB850998.1"/>
</dbReference>
<keyword evidence="7 9" id="KW-0472">Membrane</keyword>
<dbReference type="Pfam" id="PF04290">
    <property type="entry name" value="DctQ"/>
    <property type="match status" value="1"/>
</dbReference>
<dbReference type="GO" id="GO:0005886">
    <property type="term" value="C:plasma membrane"/>
    <property type="evidence" value="ECO:0007669"/>
    <property type="project" value="UniProtKB-SubCell"/>
</dbReference>
<dbReference type="PANTHER" id="PTHR35011">
    <property type="entry name" value="2,3-DIKETO-L-GULONATE TRAP TRANSPORTER SMALL PERMEASE PROTEIN YIAM"/>
    <property type="match status" value="1"/>
</dbReference>
<dbReference type="PANTHER" id="PTHR35011:SF2">
    <property type="entry name" value="2,3-DIKETO-L-GULONATE TRAP TRANSPORTER SMALL PERMEASE PROTEIN YIAM"/>
    <property type="match status" value="1"/>
</dbReference>
<dbReference type="GO" id="GO:0015740">
    <property type="term" value="P:C4-dicarboxylate transport"/>
    <property type="evidence" value="ECO:0007669"/>
    <property type="project" value="TreeGrafter"/>
</dbReference>
<comment type="caution">
    <text evidence="11">The sequence shown here is derived from an EMBL/GenBank/DDBJ whole genome shotgun (WGS) entry which is preliminary data.</text>
</comment>
<sequence>MVLKITDKVKFLLRILSCITVCTLTIIIGIQVVNRYVFGTSFTWVEELAGMAMIYITYFGAAMATVNNSNTRIDFFIRKLPGPVYRGLEILDDCICLAFLLVICRYAVKLVGTNLHALSAAMKIPLAVNYVGVLSGCVLMIVFYLLRLWIDVEKFRGRNMDYVEEELSR</sequence>
<evidence type="ECO:0000259" key="10">
    <source>
        <dbReference type="Pfam" id="PF04290"/>
    </source>
</evidence>
<keyword evidence="3" id="KW-1003">Cell membrane</keyword>
<evidence type="ECO:0000256" key="1">
    <source>
        <dbReference type="ARBA" id="ARBA00004429"/>
    </source>
</evidence>
<dbReference type="InterPro" id="IPR055348">
    <property type="entry name" value="DctQ"/>
</dbReference>
<dbReference type="Proteomes" id="UP000013085">
    <property type="component" value="Unassembled WGS sequence"/>
</dbReference>
<proteinExistence type="inferred from homology"/>
<evidence type="ECO:0000313" key="11">
    <source>
        <dbReference type="EMBL" id="ENZ19054.1"/>
    </source>
</evidence>
<accession>A0A0E2HER6</accession>
<evidence type="ECO:0000313" key="12">
    <source>
        <dbReference type="Proteomes" id="UP000013085"/>
    </source>
</evidence>
<dbReference type="InterPro" id="IPR007387">
    <property type="entry name" value="TRAP_DctQ"/>
</dbReference>
<evidence type="ECO:0000256" key="6">
    <source>
        <dbReference type="ARBA" id="ARBA00022989"/>
    </source>
</evidence>
<comment type="subcellular location">
    <subcellularLocation>
        <location evidence="1">Cell inner membrane</location>
        <topology evidence="1">Multi-pass membrane protein</topology>
    </subcellularLocation>
</comment>
<evidence type="ECO:0000256" key="5">
    <source>
        <dbReference type="ARBA" id="ARBA00022692"/>
    </source>
</evidence>
<gene>
    <name evidence="11" type="ORF">HMPREF1090_00926</name>
</gene>
<dbReference type="EMBL" id="AGYR01000006">
    <property type="protein sequence ID" value="ENZ19054.1"/>
    <property type="molecule type" value="Genomic_DNA"/>
</dbReference>
<evidence type="ECO:0000256" key="3">
    <source>
        <dbReference type="ARBA" id="ARBA00022475"/>
    </source>
</evidence>
<dbReference type="HOGENOM" id="CLU_086356_9_4_9"/>
<evidence type="ECO:0000256" key="2">
    <source>
        <dbReference type="ARBA" id="ARBA00022448"/>
    </source>
</evidence>
<dbReference type="AlphaFoldDB" id="A0A0E2HER6"/>
<feature type="domain" description="Tripartite ATP-independent periplasmic transporters DctQ component" evidence="10">
    <location>
        <begin position="24"/>
        <end position="151"/>
    </location>
</feature>
<keyword evidence="4" id="KW-0997">Cell inner membrane</keyword>
<comment type="similarity">
    <text evidence="8">Belongs to the TRAP transporter small permease family.</text>
</comment>
<evidence type="ECO:0000256" key="7">
    <source>
        <dbReference type="ARBA" id="ARBA00023136"/>
    </source>
</evidence>
<feature type="transmembrane region" description="Helical" evidence="9">
    <location>
        <begin position="128"/>
        <end position="150"/>
    </location>
</feature>
<evidence type="ECO:0000256" key="8">
    <source>
        <dbReference type="ARBA" id="ARBA00038436"/>
    </source>
</evidence>
<evidence type="ECO:0000256" key="9">
    <source>
        <dbReference type="SAM" id="Phobius"/>
    </source>
</evidence>
<keyword evidence="6 9" id="KW-1133">Transmembrane helix</keyword>
<feature type="transmembrane region" description="Helical" evidence="9">
    <location>
        <begin position="48"/>
        <end position="69"/>
    </location>
</feature>
<keyword evidence="2" id="KW-0813">Transport</keyword>
<reference evidence="11 12" key="1">
    <citation type="submission" date="2013-01" db="EMBL/GenBank/DDBJ databases">
        <title>The Genome Sequence of Clostridium clostridioforme 90A8.</title>
        <authorList>
            <consortium name="The Broad Institute Genome Sequencing Platform"/>
            <person name="Earl A."/>
            <person name="Ward D."/>
            <person name="Feldgarden M."/>
            <person name="Gevers D."/>
            <person name="Courvalin P."/>
            <person name="Lambert T."/>
            <person name="Walker B."/>
            <person name="Young S.K."/>
            <person name="Zeng Q."/>
            <person name="Gargeya S."/>
            <person name="Fitzgerald M."/>
            <person name="Haas B."/>
            <person name="Abouelleil A."/>
            <person name="Alvarado L."/>
            <person name="Arachchi H.M."/>
            <person name="Berlin A.M."/>
            <person name="Chapman S.B."/>
            <person name="Dewar J."/>
            <person name="Goldberg J."/>
            <person name="Griggs A."/>
            <person name="Gujja S."/>
            <person name="Hansen M."/>
            <person name="Howarth C."/>
            <person name="Imamovic A."/>
            <person name="Larimer J."/>
            <person name="McCowan C."/>
            <person name="Murphy C."/>
            <person name="Neiman D."/>
            <person name="Pearson M."/>
            <person name="Priest M."/>
            <person name="Roberts A."/>
            <person name="Saif S."/>
            <person name="Shea T."/>
            <person name="Sisk P."/>
            <person name="Sykes S."/>
            <person name="Wortman J."/>
            <person name="Nusbaum C."/>
            <person name="Birren B."/>
        </authorList>
    </citation>
    <scope>NUCLEOTIDE SEQUENCE [LARGE SCALE GENOMIC DNA]</scope>
    <source>
        <strain evidence="11 12">90A8</strain>
    </source>
</reference>
<feature type="transmembrane region" description="Helical" evidence="9">
    <location>
        <begin position="90"/>
        <end position="108"/>
    </location>
</feature>
<name>A0A0E2HER6_9FIRM</name>
<dbReference type="GO" id="GO:0022857">
    <property type="term" value="F:transmembrane transporter activity"/>
    <property type="evidence" value="ECO:0007669"/>
    <property type="project" value="TreeGrafter"/>
</dbReference>
<dbReference type="PATRIC" id="fig|999408.3.peg.986"/>
<organism evidence="11 12">
    <name type="scientific">[Clostridium] clostridioforme 90A8</name>
    <dbReference type="NCBI Taxonomy" id="999408"/>
    <lineage>
        <taxon>Bacteria</taxon>
        <taxon>Bacillati</taxon>
        <taxon>Bacillota</taxon>
        <taxon>Clostridia</taxon>
        <taxon>Lachnospirales</taxon>
        <taxon>Lachnospiraceae</taxon>
        <taxon>Enterocloster</taxon>
    </lineage>
</organism>
<dbReference type="GeneID" id="57964699"/>
<keyword evidence="5 9" id="KW-0812">Transmembrane</keyword>